<accession>A0AAX3MTL0</accession>
<sequence>MIMNDRKELNEVQIIYNCRLPERTGLYDVTLRGEHIDQVRPRIIDDEALKSELEQDLLSNESKVDAAGRLLIPGLIEPHIHMEKAMLLDRMPKEAASLQEAIAMTVKLKEGFTKQDMIARSMDVAYRLISYGVTTARCHVEVDPVLGLSAIESLLEVKDRLSDRMDLNIVAFPQEGIYAAPGTAELMKEAVKLGADAVGGITYMDPDLDEHLSFVFRLAAEYDLPLDFHADFSLNPCDRGIMQIVRRTKEFGYEGRVAAGHVTSLGAMPREEAVLCAQQIAESGVHIIALPATDLYMNGRQDTDNVRRGLTPVRLLLEQGVNVLYGANNIRNAFTPFGTGNVMDIAWLLAHTAYMGSEKEAKLLVRMGTTLAAQALGISNYCITAGQAADLALFPVTSERELLIERPKPLAVWKNGKRLRPIKRAEDNFYS</sequence>
<dbReference type="EMBL" id="CP118108">
    <property type="protein sequence ID" value="WDI00424.1"/>
    <property type="molecule type" value="Genomic_DNA"/>
</dbReference>
<evidence type="ECO:0000313" key="4">
    <source>
        <dbReference type="EMBL" id="WDH80728.1"/>
    </source>
</evidence>
<keyword evidence="2" id="KW-0378">Hydrolase</keyword>
<protein>
    <submittedName>
        <fullName evidence="4">Amidohydrolase family protein</fullName>
    </submittedName>
</protein>
<evidence type="ECO:0000259" key="3">
    <source>
        <dbReference type="Pfam" id="PF07969"/>
    </source>
</evidence>
<organism evidence="4 6">
    <name type="scientific">Paenibacillus urinalis</name>
    <dbReference type="NCBI Taxonomy" id="521520"/>
    <lineage>
        <taxon>Bacteria</taxon>
        <taxon>Bacillati</taxon>
        <taxon>Bacillota</taxon>
        <taxon>Bacilli</taxon>
        <taxon>Bacillales</taxon>
        <taxon>Paenibacillaceae</taxon>
        <taxon>Paenibacillus</taxon>
    </lineage>
</organism>
<dbReference type="PANTHER" id="PTHR32027">
    <property type="entry name" value="CYTOSINE DEAMINASE"/>
    <property type="match status" value="1"/>
</dbReference>
<evidence type="ECO:0000256" key="1">
    <source>
        <dbReference type="ARBA" id="ARBA00022723"/>
    </source>
</evidence>
<dbReference type="SUPFAM" id="SSF51338">
    <property type="entry name" value="Composite domain of metallo-dependent hydrolases"/>
    <property type="match status" value="1"/>
</dbReference>
<dbReference type="AlphaFoldDB" id="A0AAX3MTL0"/>
<dbReference type="Gene3D" id="3.20.20.140">
    <property type="entry name" value="Metal-dependent hydrolases"/>
    <property type="match status" value="1"/>
</dbReference>
<keyword evidence="1" id="KW-0479">Metal-binding</keyword>
<evidence type="ECO:0000313" key="7">
    <source>
        <dbReference type="Proteomes" id="UP001221519"/>
    </source>
</evidence>
<dbReference type="RefSeq" id="WP_274337227.1">
    <property type="nucleotide sequence ID" value="NZ_CP118101.1"/>
</dbReference>
<dbReference type="SUPFAM" id="SSF51556">
    <property type="entry name" value="Metallo-dependent hydrolases"/>
    <property type="match status" value="1"/>
</dbReference>
<gene>
    <name evidence="4" type="ORF">PUW23_14345</name>
    <name evidence="5" type="ORF">PUW25_14090</name>
</gene>
<keyword evidence="7" id="KW-1185">Reference proteome</keyword>
<reference evidence="4 7" key="1">
    <citation type="submission" date="2023-02" db="EMBL/GenBank/DDBJ databases">
        <title>Pathogen: clinical or host-associated sample.</title>
        <authorList>
            <person name="Hergert J."/>
            <person name="Casey R."/>
            <person name="Wagner J."/>
            <person name="Young E.L."/>
            <person name="Oakeson K.F."/>
        </authorList>
    </citation>
    <scope>NUCLEOTIDE SEQUENCE</scope>
    <source>
        <strain evidence="5 7">2022CK-00829</strain>
        <strain evidence="4">2022CK-00830</strain>
    </source>
</reference>
<dbReference type="Gene3D" id="2.30.40.10">
    <property type="entry name" value="Urease, subunit C, domain 1"/>
    <property type="match status" value="1"/>
</dbReference>
<dbReference type="EMBL" id="CP118101">
    <property type="protein sequence ID" value="WDH80728.1"/>
    <property type="molecule type" value="Genomic_DNA"/>
</dbReference>
<dbReference type="InterPro" id="IPR011059">
    <property type="entry name" value="Metal-dep_hydrolase_composite"/>
</dbReference>
<dbReference type="GO" id="GO:0046872">
    <property type="term" value="F:metal ion binding"/>
    <property type="evidence" value="ECO:0007669"/>
    <property type="project" value="UniProtKB-KW"/>
</dbReference>
<dbReference type="Proteomes" id="UP001221519">
    <property type="component" value="Chromosome"/>
</dbReference>
<evidence type="ECO:0000313" key="6">
    <source>
        <dbReference type="Proteomes" id="UP001220962"/>
    </source>
</evidence>
<dbReference type="PANTHER" id="PTHR32027:SF0">
    <property type="entry name" value="CYTOSINE DEAMINASE"/>
    <property type="match status" value="1"/>
</dbReference>
<proteinExistence type="predicted"/>
<dbReference type="InterPro" id="IPR052349">
    <property type="entry name" value="Metallo-hydrolase_Enzymes"/>
</dbReference>
<dbReference type="CDD" id="cd01293">
    <property type="entry name" value="Bact_CD"/>
    <property type="match status" value="1"/>
</dbReference>
<feature type="domain" description="Amidohydrolase 3" evidence="3">
    <location>
        <begin position="130"/>
        <end position="418"/>
    </location>
</feature>
<evidence type="ECO:0000256" key="2">
    <source>
        <dbReference type="ARBA" id="ARBA00022801"/>
    </source>
</evidence>
<dbReference type="FunFam" id="3.20.20.140:FF:000019">
    <property type="entry name" value="Cytosine deaminase"/>
    <property type="match status" value="1"/>
</dbReference>
<dbReference type="Proteomes" id="UP001220962">
    <property type="component" value="Chromosome"/>
</dbReference>
<dbReference type="InterPro" id="IPR013108">
    <property type="entry name" value="Amidohydro_3"/>
</dbReference>
<dbReference type="GO" id="GO:0019239">
    <property type="term" value="F:deaminase activity"/>
    <property type="evidence" value="ECO:0007669"/>
    <property type="project" value="UniProtKB-ARBA"/>
</dbReference>
<dbReference type="GO" id="GO:0016814">
    <property type="term" value="F:hydrolase activity, acting on carbon-nitrogen (but not peptide) bonds, in cyclic amidines"/>
    <property type="evidence" value="ECO:0007669"/>
    <property type="project" value="UniProtKB-ARBA"/>
</dbReference>
<dbReference type="Pfam" id="PF07969">
    <property type="entry name" value="Amidohydro_3"/>
    <property type="match status" value="1"/>
</dbReference>
<name>A0AAX3MTL0_9BACL</name>
<dbReference type="InterPro" id="IPR032466">
    <property type="entry name" value="Metal_Hydrolase"/>
</dbReference>
<evidence type="ECO:0000313" key="5">
    <source>
        <dbReference type="EMBL" id="WDI00424.1"/>
    </source>
</evidence>